<reference evidence="1 2" key="1">
    <citation type="submission" date="2022-01" db="EMBL/GenBank/DDBJ databases">
        <title>Desulfofustis limnae sp. nov., a novel mesophilic sulfate-reducing bacterium isolated from marsh soil.</title>
        <authorList>
            <person name="Watanabe M."/>
            <person name="Takahashi A."/>
            <person name="Kojima H."/>
            <person name="Fukui M."/>
        </authorList>
    </citation>
    <scope>NUCLEOTIDE SEQUENCE [LARGE SCALE GENOMIC DNA]</scope>
    <source>
        <strain evidence="1 2">PPLL</strain>
    </source>
</reference>
<organism evidence="1 2">
    <name type="scientific">Desulfofustis limnaeus</name>
    <dbReference type="NCBI Taxonomy" id="2740163"/>
    <lineage>
        <taxon>Bacteria</taxon>
        <taxon>Pseudomonadati</taxon>
        <taxon>Thermodesulfobacteriota</taxon>
        <taxon>Desulfobulbia</taxon>
        <taxon>Desulfobulbales</taxon>
        <taxon>Desulfocapsaceae</taxon>
        <taxon>Desulfofustis</taxon>
    </lineage>
</organism>
<accession>A0ABM7W6I8</accession>
<evidence type="ECO:0000313" key="2">
    <source>
        <dbReference type="Proteomes" id="UP000830055"/>
    </source>
</evidence>
<dbReference type="InterPro" id="IPR036102">
    <property type="entry name" value="OsmC/Ohrsf"/>
</dbReference>
<keyword evidence="2" id="KW-1185">Reference proteome</keyword>
<evidence type="ECO:0000313" key="1">
    <source>
        <dbReference type="EMBL" id="BDD86545.1"/>
    </source>
</evidence>
<dbReference type="InterPro" id="IPR003718">
    <property type="entry name" value="OsmC/Ohr_fam"/>
</dbReference>
<dbReference type="PANTHER" id="PTHR35368:SF1">
    <property type="entry name" value="HYDROPEROXIDE REDUCTASE"/>
    <property type="match status" value="1"/>
</dbReference>
<dbReference type="PANTHER" id="PTHR35368">
    <property type="entry name" value="HYDROPEROXIDE REDUCTASE"/>
    <property type="match status" value="1"/>
</dbReference>
<dbReference type="EMBL" id="AP025516">
    <property type="protein sequence ID" value="BDD86545.1"/>
    <property type="molecule type" value="Genomic_DNA"/>
</dbReference>
<dbReference type="InterPro" id="IPR015946">
    <property type="entry name" value="KH_dom-like_a/b"/>
</dbReference>
<dbReference type="Gene3D" id="3.30.300.20">
    <property type="match status" value="1"/>
</dbReference>
<dbReference type="InterPro" id="IPR052924">
    <property type="entry name" value="OsmC/Ohr_hydroprdx_reductase"/>
</dbReference>
<dbReference type="Pfam" id="PF02566">
    <property type="entry name" value="OsmC"/>
    <property type="match status" value="1"/>
</dbReference>
<protein>
    <submittedName>
        <fullName evidence="1">Osmotically inducible protein C</fullName>
    </submittedName>
</protein>
<dbReference type="RefSeq" id="WP_284153628.1">
    <property type="nucleotide sequence ID" value="NZ_AP025516.1"/>
</dbReference>
<gene>
    <name evidence="1" type="ORF">DPPLL_09100</name>
</gene>
<dbReference type="Proteomes" id="UP000830055">
    <property type="component" value="Chromosome"/>
</dbReference>
<dbReference type="SUPFAM" id="SSF82784">
    <property type="entry name" value="OsmC-like"/>
    <property type="match status" value="1"/>
</dbReference>
<sequence length="189" mass="20857">MQQAQVSSTLVNGVDVDKLYGTIDTVKRAPVVATFRFRANNTWMGGGHNRTTIQNFYGTQQDHQRPEPFTLDADEPPVLLGEDHGPNPVEYVLTALAACVTTSIVYHAAARGITINAMESRLEGDLDLQGFLGIRDDVPRGYKQIRMFVKIDADAPPEKLEELVKLGPTYSPVYDTITRAVPVSVQLDK</sequence>
<name>A0ABM7W6I8_9BACT</name>
<proteinExistence type="predicted"/>